<dbReference type="Proteomes" id="UP000703269">
    <property type="component" value="Unassembled WGS sequence"/>
</dbReference>
<dbReference type="EMBL" id="BPQB01000014">
    <property type="protein sequence ID" value="GJE89939.1"/>
    <property type="molecule type" value="Genomic_DNA"/>
</dbReference>
<dbReference type="InterPro" id="IPR011333">
    <property type="entry name" value="SKP1/BTB/POZ_sf"/>
</dbReference>
<feature type="region of interest" description="Disordered" evidence="1">
    <location>
        <begin position="1"/>
        <end position="32"/>
    </location>
</feature>
<accession>A0A9P3G8U4</accession>
<proteinExistence type="predicted"/>
<sequence>MPASTRSRSLADDIGTPSIRRKVESEQPEDAPLLPAAVETPEHSTDFWFDEGNVIISARQKSFKLHTSILMLHSEVFKTLLNSAALAQLQERLDSCPVLRVDDMGTDFEDLLHIIYNGANSPWFDRQEPPIGYNDFRVIVKIAVKYEVKEIIKEAKHRLSWVFPADAPDKWDPDLQPDGDNTSVALTYPDCIDVLSLARMLDMRSTLPLIFYACSNIDDDDIFAKGTIFHDEHVRLSTSTVPEATAP</sequence>
<keyword evidence="4" id="KW-1185">Reference proteome</keyword>
<protein>
    <submittedName>
        <fullName evidence="3">BTB/POZ domain-containing protein</fullName>
    </submittedName>
</protein>
<dbReference type="CDD" id="cd18186">
    <property type="entry name" value="BTB_POZ_ZBTB_KLHL-like"/>
    <property type="match status" value="1"/>
</dbReference>
<dbReference type="Gene3D" id="3.30.710.10">
    <property type="entry name" value="Potassium Channel Kv1.1, Chain A"/>
    <property type="match status" value="1"/>
</dbReference>
<dbReference type="Pfam" id="PF00651">
    <property type="entry name" value="BTB"/>
    <property type="match status" value="1"/>
</dbReference>
<evidence type="ECO:0000313" key="4">
    <source>
        <dbReference type="Proteomes" id="UP000703269"/>
    </source>
</evidence>
<feature type="domain" description="BTB" evidence="2">
    <location>
        <begin position="52"/>
        <end position="118"/>
    </location>
</feature>
<dbReference type="InterPro" id="IPR000210">
    <property type="entry name" value="BTB/POZ_dom"/>
</dbReference>
<name>A0A9P3G8U4_9APHY</name>
<dbReference type="AlphaFoldDB" id="A0A9P3G8U4"/>
<reference evidence="3 4" key="1">
    <citation type="submission" date="2021-08" db="EMBL/GenBank/DDBJ databases">
        <title>Draft Genome Sequence of Phanerochaete sordida strain YK-624.</title>
        <authorList>
            <person name="Mori T."/>
            <person name="Dohra H."/>
            <person name="Suzuki T."/>
            <person name="Kawagishi H."/>
            <person name="Hirai H."/>
        </authorList>
    </citation>
    <scope>NUCLEOTIDE SEQUENCE [LARGE SCALE GENOMIC DNA]</scope>
    <source>
        <strain evidence="3 4">YK-624</strain>
    </source>
</reference>
<dbReference type="OrthoDB" id="3036049at2759"/>
<evidence type="ECO:0000259" key="2">
    <source>
        <dbReference type="PROSITE" id="PS50097"/>
    </source>
</evidence>
<dbReference type="SUPFAM" id="SSF54695">
    <property type="entry name" value="POZ domain"/>
    <property type="match status" value="1"/>
</dbReference>
<gene>
    <name evidence="3" type="ORF">PsYK624_060520</name>
</gene>
<comment type="caution">
    <text evidence="3">The sequence shown here is derived from an EMBL/GenBank/DDBJ whole genome shotgun (WGS) entry which is preliminary data.</text>
</comment>
<dbReference type="PROSITE" id="PS50097">
    <property type="entry name" value="BTB"/>
    <property type="match status" value="1"/>
</dbReference>
<organism evidence="3 4">
    <name type="scientific">Phanerochaete sordida</name>
    <dbReference type="NCBI Taxonomy" id="48140"/>
    <lineage>
        <taxon>Eukaryota</taxon>
        <taxon>Fungi</taxon>
        <taxon>Dikarya</taxon>
        <taxon>Basidiomycota</taxon>
        <taxon>Agaricomycotina</taxon>
        <taxon>Agaricomycetes</taxon>
        <taxon>Polyporales</taxon>
        <taxon>Phanerochaetaceae</taxon>
        <taxon>Phanerochaete</taxon>
    </lineage>
</organism>
<evidence type="ECO:0000313" key="3">
    <source>
        <dbReference type="EMBL" id="GJE89939.1"/>
    </source>
</evidence>
<evidence type="ECO:0000256" key="1">
    <source>
        <dbReference type="SAM" id="MobiDB-lite"/>
    </source>
</evidence>